<keyword evidence="5" id="KW-1185">Reference proteome</keyword>
<proteinExistence type="predicted"/>
<dbReference type="InterPro" id="IPR012677">
    <property type="entry name" value="Nucleotide-bd_a/b_plait_sf"/>
</dbReference>
<dbReference type="GO" id="GO:0003723">
    <property type="term" value="F:RNA binding"/>
    <property type="evidence" value="ECO:0007669"/>
    <property type="project" value="UniProtKB-UniRule"/>
</dbReference>
<feature type="domain" description="RRM" evidence="3">
    <location>
        <begin position="23"/>
        <end position="100"/>
    </location>
</feature>
<reference evidence="4" key="1">
    <citation type="submission" date="2020-05" db="EMBL/GenBank/DDBJ databases">
        <title>WGS assembly of Panicum virgatum.</title>
        <authorList>
            <person name="Lovell J.T."/>
            <person name="Jenkins J."/>
            <person name="Shu S."/>
            <person name="Juenger T.E."/>
            <person name="Schmutz J."/>
        </authorList>
    </citation>
    <scope>NUCLEOTIDE SEQUENCE</scope>
    <source>
        <strain evidence="4">AP13</strain>
    </source>
</reference>
<dbReference type="PANTHER" id="PTHR11176:SF21">
    <property type="entry name" value="OS01G0958500 PROTEIN"/>
    <property type="match status" value="1"/>
</dbReference>
<dbReference type="InterPro" id="IPR035979">
    <property type="entry name" value="RBD_domain_sf"/>
</dbReference>
<name>A0A8T0SB37_PANVG</name>
<dbReference type="SMART" id="SM00360">
    <property type="entry name" value="RRM"/>
    <property type="match status" value="1"/>
</dbReference>
<evidence type="ECO:0000313" key="4">
    <source>
        <dbReference type="EMBL" id="KAG2594308.1"/>
    </source>
</evidence>
<accession>A0A8T0SB37</accession>
<sequence>MSQAMSGGTGGGGAGQFGDTTFTKVFVGGLAWETHKEGMRAYFEQFGDILEAVVITDKNTGRSKGYGFVTFREPEAALRACIDQYPVIDGRRANCNLAYLGVNKSKTAPVPPYLQPYAHVYGGGSMRAVKSIQTAGAGGASLMSFVPADHGIQQGIPTTYNPYAGYSPYFSDYGYPLQSYYQAYGGLQGAQQQYAAVFGGGATAAGLTMATAPNSSGGLYPYFQYGPATAAGYSLAHQYPQLYQYAAAGVGATTAAAATLNTVAGGLQQYAGAVAFTPNSIGQAGVTMSMTTAPTLSAPTTQYQLSRLIPSHLAAAPDQKPSLA</sequence>
<dbReference type="FunFam" id="3.30.70.330:FF:000250">
    <property type="entry name" value="RNA-binding (RRM/RBD/RNP motifs) family protein"/>
    <property type="match status" value="1"/>
</dbReference>
<evidence type="ECO:0000256" key="1">
    <source>
        <dbReference type="ARBA" id="ARBA00022884"/>
    </source>
</evidence>
<dbReference type="PROSITE" id="PS50102">
    <property type="entry name" value="RRM"/>
    <property type="match status" value="1"/>
</dbReference>
<evidence type="ECO:0000256" key="2">
    <source>
        <dbReference type="PROSITE-ProRule" id="PRU00176"/>
    </source>
</evidence>
<dbReference type="InterPro" id="IPR000504">
    <property type="entry name" value="RRM_dom"/>
</dbReference>
<dbReference type="SUPFAM" id="SSF54928">
    <property type="entry name" value="RNA-binding domain, RBD"/>
    <property type="match status" value="1"/>
</dbReference>
<dbReference type="EMBL" id="CM029046">
    <property type="protein sequence ID" value="KAG2594308.1"/>
    <property type="molecule type" value="Genomic_DNA"/>
</dbReference>
<keyword evidence="1 2" id="KW-0694">RNA-binding</keyword>
<gene>
    <name evidence="4" type="ORF">PVAP13_5NG638000</name>
</gene>
<dbReference type="AlphaFoldDB" id="A0A8T0SB37"/>
<evidence type="ECO:0000313" key="5">
    <source>
        <dbReference type="Proteomes" id="UP000823388"/>
    </source>
</evidence>
<evidence type="ECO:0000259" key="3">
    <source>
        <dbReference type="PROSITE" id="PS50102"/>
    </source>
</evidence>
<comment type="caution">
    <text evidence="4">The sequence shown here is derived from an EMBL/GenBank/DDBJ whole genome shotgun (WGS) entry which is preliminary data.</text>
</comment>
<dbReference type="Gene3D" id="3.30.70.330">
    <property type="match status" value="1"/>
</dbReference>
<dbReference type="PANTHER" id="PTHR11176">
    <property type="entry name" value="BOULE-RELATED"/>
    <property type="match status" value="1"/>
</dbReference>
<protein>
    <recommendedName>
        <fullName evidence="3">RRM domain-containing protein</fullName>
    </recommendedName>
</protein>
<dbReference type="Proteomes" id="UP000823388">
    <property type="component" value="Chromosome 5N"/>
</dbReference>
<organism evidence="4 5">
    <name type="scientific">Panicum virgatum</name>
    <name type="common">Blackwell switchgrass</name>
    <dbReference type="NCBI Taxonomy" id="38727"/>
    <lineage>
        <taxon>Eukaryota</taxon>
        <taxon>Viridiplantae</taxon>
        <taxon>Streptophyta</taxon>
        <taxon>Embryophyta</taxon>
        <taxon>Tracheophyta</taxon>
        <taxon>Spermatophyta</taxon>
        <taxon>Magnoliopsida</taxon>
        <taxon>Liliopsida</taxon>
        <taxon>Poales</taxon>
        <taxon>Poaceae</taxon>
        <taxon>PACMAD clade</taxon>
        <taxon>Panicoideae</taxon>
        <taxon>Panicodae</taxon>
        <taxon>Paniceae</taxon>
        <taxon>Panicinae</taxon>
        <taxon>Panicum</taxon>
        <taxon>Panicum sect. Hiantes</taxon>
    </lineage>
</organism>
<dbReference type="Pfam" id="PF00076">
    <property type="entry name" value="RRM_1"/>
    <property type="match status" value="1"/>
</dbReference>
<dbReference type="CDD" id="cd12384">
    <property type="entry name" value="RRM_RBM24_RBM38_like"/>
    <property type="match status" value="1"/>
</dbReference>